<sequence>MEVEESDPKDKHIVIYGLSTEGYEIAKKILRKQSKVIIIDENSRLGIILTSEIVKEYPHINFLNEEELLLNLEPFDKAISNAPIVFFAPRIRKVNQDVKNEIILKFKEIITYLNKNTVIVINVPLGIGGNNEIITLIEHQSGLMVGTDVTYYYNPINSDKTSDIILGSHQQRNENLFLNSIFDLINESNHIQNNIKLSNVTSAELVYSIDIINKYSNLTCINEISKLGKSKEDRREIFYNNVESIYFDEIANGLFDLRIIGLSISSSPALSYVVNGTIRSIEGFIKNLVDETRSQLKFREIKASRTKVTIFWTIDNHEIRGDKTIIRELLESKLRDYIAEVEIEDVESYIPNSTNNIIIACSSADHKKIIDRMEKNINHRHPNYKLIIVAANSTFNTMEM</sequence>
<evidence type="ECO:0000313" key="2">
    <source>
        <dbReference type="Proteomes" id="UP000315289"/>
    </source>
</evidence>
<keyword evidence="2" id="KW-1185">Reference proteome</keyword>
<dbReference type="Proteomes" id="UP000315289">
    <property type="component" value="Unassembled WGS sequence"/>
</dbReference>
<name>A0A557SW63_9ARCH</name>
<protein>
    <submittedName>
        <fullName evidence="1">3-hydroxyacyl-CoA dehydrogenase</fullName>
    </submittedName>
</protein>
<dbReference type="EMBL" id="VOAH01000005">
    <property type="protein sequence ID" value="TVP40857.1"/>
    <property type="molecule type" value="Genomic_DNA"/>
</dbReference>
<proteinExistence type="predicted"/>
<dbReference type="AlphaFoldDB" id="A0A557SW63"/>
<dbReference type="OrthoDB" id="7951at2157"/>
<reference evidence="1 2" key="1">
    <citation type="journal article" date="2019" name="Front. Microbiol.">
        <title>Ammonia Oxidation by the Arctic Terrestrial Thaumarchaeote Candidatus Nitrosocosmicus arcticus Is Stimulated by Increasing Temperatures.</title>
        <authorList>
            <person name="Alves R.J.E."/>
            <person name="Kerou M."/>
            <person name="Zappe A."/>
            <person name="Bittner R."/>
            <person name="Abby S.S."/>
            <person name="Schmidt H.A."/>
            <person name="Pfeifer K."/>
            <person name="Schleper C."/>
        </authorList>
    </citation>
    <scope>NUCLEOTIDE SEQUENCE [LARGE SCALE GENOMIC DNA]</scope>
    <source>
        <strain evidence="1 2">Kfb</strain>
    </source>
</reference>
<organism evidence="1 2">
    <name type="scientific">Candidatus Nitrosocosmicus arcticus</name>
    <dbReference type="NCBI Taxonomy" id="2035267"/>
    <lineage>
        <taxon>Archaea</taxon>
        <taxon>Nitrososphaerota</taxon>
        <taxon>Nitrososphaeria</taxon>
        <taxon>Nitrososphaerales</taxon>
        <taxon>Nitrososphaeraceae</taxon>
        <taxon>Candidatus Nitrosocosmicus</taxon>
    </lineage>
</organism>
<accession>A0A557SW63</accession>
<gene>
    <name evidence="1" type="ORF">NARC_50038</name>
</gene>
<dbReference type="RefSeq" id="WP_144729613.1">
    <property type="nucleotide sequence ID" value="NZ_ML675581.1"/>
</dbReference>
<comment type="caution">
    <text evidence="1">The sequence shown here is derived from an EMBL/GenBank/DDBJ whole genome shotgun (WGS) entry which is preliminary data.</text>
</comment>
<evidence type="ECO:0000313" key="1">
    <source>
        <dbReference type="EMBL" id="TVP40857.1"/>
    </source>
</evidence>